<organism evidence="3 4">
    <name type="scientific">Fulvivirga marina</name>
    <dbReference type="NCBI Taxonomy" id="2494733"/>
    <lineage>
        <taxon>Bacteria</taxon>
        <taxon>Pseudomonadati</taxon>
        <taxon>Bacteroidota</taxon>
        <taxon>Cytophagia</taxon>
        <taxon>Cytophagales</taxon>
        <taxon>Fulvivirgaceae</taxon>
        <taxon>Fulvivirga</taxon>
    </lineage>
</organism>
<comment type="caution">
    <text evidence="3">The sequence shown here is derived from an EMBL/GenBank/DDBJ whole genome shotgun (WGS) entry which is preliminary data.</text>
</comment>
<dbReference type="Pfam" id="PF05670">
    <property type="entry name" value="NFACT-R_1"/>
    <property type="match status" value="1"/>
</dbReference>
<dbReference type="EMBL" id="JAEUGD010000004">
    <property type="protein sequence ID" value="MBL6445238.1"/>
    <property type="molecule type" value="Genomic_DNA"/>
</dbReference>
<proteinExistence type="predicted"/>
<name>A0A937FVI0_9BACT</name>
<protein>
    <submittedName>
        <fullName evidence="3">DUF814 domain-containing protein</fullName>
    </submittedName>
</protein>
<dbReference type="AlphaFoldDB" id="A0A937FVI0"/>
<dbReference type="GO" id="GO:1990112">
    <property type="term" value="C:RQC complex"/>
    <property type="evidence" value="ECO:0007669"/>
    <property type="project" value="TreeGrafter"/>
</dbReference>
<feature type="coiled-coil region" evidence="1">
    <location>
        <begin position="334"/>
        <end position="391"/>
    </location>
</feature>
<dbReference type="PANTHER" id="PTHR15239">
    <property type="entry name" value="NUCLEAR EXPORT MEDIATOR FACTOR NEMF"/>
    <property type="match status" value="1"/>
</dbReference>
<evidence type="ECO:0000256" key="1">
    <source>
        <dbReference type="SAM" id="Coils"/>
    </source>
</evidence>
<evidence type="ECO:0000313" key="3">
    <source>
        <dbReference type="EMBL" id="MBL6445238.1"/>
    </source>
</evidence>
<dbReference type="RefSeq" id="WP_202854777.1">
    <property type="nucleotide sequence ID" value="NZ_JAEUGD010000004.1"/>
</dbReference>
<accession>A0A937FVI0</accession>
<evidence type="ECO:0000313" key="4">
    <source>
        <dbReference type="Proteomes" id="UP000614216"/>
    </source>
</evidence>
<dbReference type="GO" id="GO:0000049">
    <property type="term" value="F:tRNA binding"/>
    <property type="evidence" value="ECO:0007669"/>
    <property type="project" value="TreeGrafter"/>
</dbReference>
<evidence type="ECO:0000259" key="2">
    <source>
        <dbReference type="Pfam" id="PF05670"/>
    </source>
</evidence>
<dbReference type="Gene3D" id="2.30.310.10">
    <property type="entry name" value="ibrinogen binding protein from staphylococcus aureus domain"/>
    <property type="match status" value="1"/>
</dbReference>
<dbReference type="Pfam" id="PF05833">
    <property type="entry name" value="NFACT_N"/>
    <property type="match status" value="1"/>
</dbReference>
<dbReference type="GO" id="GO:0043023">
    <property type="term" value="F:ribosomal large subunit binding"/>
    <property type="evidence" value="ECO:0007669"/>
    <property type="project" value="TreeGrafter"/>
</dbReference>
<reference evidence="3" key="1">
    <citation type="submission" date="2021-01" db="EMBL/GenBank/DDBJ databases">
        <title>Fulvivirga kasyanovii gen. nov., sp nov., a novel member of the phylum Bacteroidetes isolated from seawater in a mussel farm.</title>
        <authorList>
            <person name="Zhao L.-H."/>
            <person name="Wang Z.-J."/>
        </authorList>
    </citation>
    <scope>NUCLEOTIDE SEQUENCE</scope>
    <source>
        <strain evidence="3">29W222</strain>
    </source>
</reference>
<sequence>MHNNYYFLKTLSSQLAEKLIGFQLIEAFSQNKNELIIGFSKQAEEFYIKAHLAPAFCCLSFPNDFSRARKNSVDLFTDLALAKVDHIHQFANERSFVIIFQNDFKLLFKMHGNRSNIILFKGNDVVEVFKKSLKKDFNIDITQLDRTIDQSYDSFKQHDADYKIIFPTFGKVTKKYLLARGINEKDTNSKWDLIKETLGHLSEQKYYITKIEGQLHLCLLEIGTVQHEFHDPIQAIDSFFIRYISDHALKSIKGEALLDINKQLRQTESYIKKTKKKLEEIESRLNYSILADILMANLHQIAPKTEEVTLQNFYDNNSPITIKLKRDLSPQKNAEAYYRKAKNQSVEIENLKTNLKQKLNTIEALEEQKMVIEEEQSLKALRNLVKKDQAQTSKKKEHLPYNAFSYDGFDIWVGKNARSNDRMLQQHSFKNDLWLHAKDVSGSHVLIKYRAGKPFPKDVIEKAAELAAHFSKRKSDTLCPVIVTPRKFVRKRKGDPAGAVMVDKEERTLLVKPNNWS</sequence>
<gene>
    <name evidence="3" type="ORF">JMN32_02890</name>
</gene>
<feature type="domain" description="NFACT RNA-binding" evidence="2">
    <location>
        <begin position="405"/>
        <end position="501"/>
    </location>
</feature>
<dbReference type="GO" id="GO:0072344">
    <property type="term" value="P:rescue of stalled ribosome"/>
    <property type="evidence" value="ECO:0007669"/>
    <property type="project" value="TreeGrafter"/>
</dbReference>
<dbReference type="InterPro" id="IPR008532">
    <property type="entry name" value="NFACT_RNA-bd"/>
</dbReference>
<keyword evidence="1" id="KW-0175">Coiled coil</keyword>
<dbReference type="Proteomes" id="UP000614216">
    <property type="component" value="Unassembled WGS sequence"/>
</dbReference>
<keyword evidence="4" id="KW-1185">Reference proteome</keyword>
<dbReference type="PANTHER" id="PTHR15239:SF6">
    <property type="entry name" value="RIBOSOME QUALITY CONTROL COMPLEX SUBUNIT NEMF"/>
    <property type="match status" value="1"/>
</dbReference>
<dbReference type="InterPro" id="IPR051608">
    <property type="entry name" value="RQC_Subunit_NEMF"/>
</dbReference>